<dbReference type="Pfam" id="PF25917">
    <property type="entry name" value="BSH_RND"/>
    <property type="match status" value="1"/>
</dbReference>
<dbReference type="PANTHER" id="PTHR30469:SF12">
    <property type="entry name" value="MULTIDRUG RESISTANCE PROTEIN MDTA"/>
    <property type="match status" value="1"/>
</dbReference>
<proteinExistence type="inferred from homology"/>
<feature type="domain" description="Multidrug resistance protein MdtA-like beta-barrel" evidence="11">
    <location>
        <begin position="232"/>
        <end position="314"/>
    </location>
</feature>
<sequence length="469" mass="49489">MDEERPSRSNRWLQALVTTLVLGAIFGSGWFVLQPNNRWPFPQAKKSGEAAPSSKPAAIPVTVAKASTRDLRIERSGLGTVISLNAIDVKFRADGQLQAIGFKEGRDVQAGDVLAQIDRRPYEAQLAQAEAAYQKDQASLNNARVDEARAEKLGTSGAGTNQAVETAKAQVAIFTAALAGDQAAIDAAKLNLEFTTVKAPIAGRAGMRQVDEGAVVHASDSTGLVSITQMSPIAVRFSLPQDDLPALVAGQTQGDLAVAVDSRDGSRHLADGKLEVIDSQIDVATGMVRLKAVFPNDARVLWPGELVDARVLMGVDHNETVVPSAAVQNGQDGSYVFVVRPDKTVSAVAVNTGLTVDGYTALLSGVLPGQEIVLDGQSRLTKGSLISPRTETGDSNKAQGLRHDPLGGFYPPSDRHGLARSRSRAARRSRLFQPTGGTPAAGRLSDDPDPDQLAGGKRGHDGDISRYAA</sequence>
<dbReference type="Pfam" id="PF25967">
    <property type="entry name" value="RND-MFP_C"/>
    <property type="match status" value="1"/>
</dbReference>
<feature type="domain" description="Multidrug resistance protein MdtA-like alpha-helical hairpin" evidence="9">
    <location>
        <begin position="125"/>
        <end position="195"/>
    </location>
</feature>
<dbReference type="Gene3D" id="1.10.287.470">
    <property type="entry name" value="Helix hairpin bin"/>
    <property type="match status" value="1"/>
</dbReference>
<dbReference type="InterPro" id="IPR058625">
    <property type="entry name" value="MdtA-like_BSH"/>
</dbReference>
<keyword evidence="8" id="KW-1133">Transmembrane helix</keyword>
<dbReference type="Pfam" id="PF25944">
    <property type="entry name" value="Beta-barrel_RND"/>
    <property type="match status" value="1"/>
</dbReference>
<name>A0A387FWU0_9HYPH</name>
<evidence type="ECO:0000256" key="4">
    <source>
        <dbReference type="ARBA" id="ARBA00022475"/>
    </source>
</evidence>
<feature type="region of interest" description="Disordered" evidence="7">
    <location>
        <begin position="384"/>
        <end position="469"/>
    </location>
</feature>
<dbReference type="InterPro" id="IPR058624">
    <property type="entry name" value="MdtA-like_HH"/>
</dbReference>
<protein>
    <submittedName>
        <fullName evidence="13">Efflux RND transporter periplasmic adaptor subunit</fullName>
    </submittedName>
</protein>
<keyword evidence="5" id="KW-0997">Cell inner membrane</keyword>
<evidence type="ECO:0000259" key="11">
    <source>
        <dbReference type="Pfam" id="PF25944"/>
    </source>
</evidence>
<keyword evidence="14" id="KW-1185">Reference proteome</keyword>
<dbReference type="Gene3D" id="2.40.50.100">
    <property type="match status" value="1"/>
</dbReference>
<keyword evidence="4" id="KW-1003">Cell membrane</keyword>
<reference evidence="13 14" key="1">
    <citation type="submission" date="2018-10" db="EMBL/GenBank/DDBJ databases">
        <title>Rhizobium etli, R. leguminosarum and a new Rhizobium genospecies from Phaseolus dumosus.</title>
        <authorList>
            <person name="Ramirez-Puebla S.T."/>
            <person name="Rogel-Hernandez M.A."/>
            <person name="Guerrero G."/>
            <person name="Ormeno-Orrillo E."/>
            <person name="Martinez-Romero J.C."/>
            <person name="Negrete-Yankelevich S."/>
            <person name="Martinez-Romero E."/>
        </authorList>
    </citation>
    <scope>NUCLEOTIDE SEQUENCE [LARGE SCALE GENOMIC DNA]</scope>
    <source>
        <strain evidence="13 14">CCGE525</strain>
        <plasmid evidence="14">prccge525c</plasmid>
    </source>
</reference>
<dbReference type="NCBIfam" id="TIGR01730">
    <property type="entry name" value="RND_mfp"/>
    <property type="match status" value="1"/>
</dbReference>
<evidence type="ECO:0000256" key="5">
    <source>
        <dbReference type="ARBA" id="ARBA00022519"/>
    </source>
</evidence>
<feature type="transmembrane region" description="Helical" evidence="8">
    <location>
        <begin position="12"/>
        <end position="33"/>
    </location>
</feature>
<feature type="compositionally biased region" description="Polar residues" evidence="7">
    <location>
        <begin position="387"/>
        <end position="398"/>
    </location>
</feature>
<comment type="subcellular location">
    <subcellularLocation>
        <location evidence="1">Cell membrane</location>
    </subcellularLocation>
</comment>
<feature type="domain" description="Multidrug resistance protein MdtA-like C-terminal permuted SH3" evidence="12">
    <location>
        <begin position="321"/>
        <end position="377"/>
    </location>
</feature>
<evidence type="ECO:0000256" key="8">
    <source>
        <dbReference type="SAM" id="Phobius"/>
    </source>
</evidence>
<evidence type="ECO:0000313" key="14">
    <source>
        <dbReference type="Proteomes" id="UP000282195"/>
    </source>
</evidence>
<dbReference type="Proteomes" id="UP000282195">
    <property type="component" value="Plasmid pRCCGE525c"/>
</dbReference>
<dbReference type="GO" id="GO:0015562">
    <property type="term" value="F:efflux transmembrane transporter activity"/>
    <property type="evidence" value="ECO:0007669"/>
    <property type="project" value="TreeGrafter"/>
</dbReference>
<dbReference type="Pfam" id="PF25876">
    <property type="entry name" value="HH_MFP_RND"/>
    <property type="match status" value="1"/>
</dbReference>
<geneLocation type="plasmid" evidence="14">
    <name>prccge525c</name>
</geneLocation>
<dbReference type="GO" id="GO:1990281">
    <property type="term" value="C:efflux pump complex"/>
    <property type="evidence" value="ECO:0007669"/>
    <property type="project" value="TreeGrafter"/>
</dbReference>
<feature type="domain" description="Multidrug resistance protein MdtA-like barrel-sandwich hybrid" evidence="10">
    <location>
        <begin position="86"/>
        <end position="227"/>
    </location>
</feature>
<evidence type="ECO:0000259" key="10">
    <source>
        <dbReference type="Pfam" id="PF25917"/>
    </source>
</evidence>
<evidence type="ECO:0000313" key="13">
    <source>
        <dbReference type="EMBL" id="AYG61695.1"/>
    </source>
</evidence>
<dbReference type="AlphaFoldDB" id="A0A387FWU0"/>
<dbReference type="Gene3D" id="2.40.420.20">
    <property type="match status" value="1"/>
</dbReference>
<dbReference type="InterPro" id="IPR058627">
    <property type="entry name" value="MdtA-like_C"/>
</dbReference>
<gene>
    <name evidence="13" type="ORF">CCGE525_22665</name>
</gene>
<evidence type="ECO:0000259" key="9">
    <source>
        <dbReference type="Pfam" id="PF25876"/>
    </source>
</evidence>
<evidence type="ECO:0000256" key="6">
    <source>
        <dbReference type="ARBA" id="ARBA00023136"/>
    </source>
</evidence>
<evidence type="ECO:0000256" key="2">
    <source>
        <dbReference type="ARBA" id="ARBA00009477"/>
    </source>
</evidence>
<dbReference type="KEGG" id="rjg:CCGE525_22665"/>
<dbReference type="OrthoDB" id="9783047at2"/>
<keyword evidence="3" id="KW-0813">Transport</keyword>
<keyword evidence="6 8" id="KW-0472">Membrane</keyword>
<dbReference type="PANTHER" id="PTHR30469">
    <property type="entry name" value="MULTIDRUG RESISTANCE PROTEIN MDTA"/>
    <property type="match status" value="1"/>
</dbReference>
<accession>A0A387FWU0</accession>
<dbReference type="InterPro" id="IPR058626">
    <property type="entry name" value="MdtA-like_b-barrel"/>
</dbReference>
<evidence type="ECO:0000256" key="1">
    <source>
        <dbReference type="ARBA" id="ARBA00004236"/>
    </source>
</evidence>
<keyword evidence="8" id="KW-0812">Transmembrane</keyword>
<feature type="compositionally biased region" description="Basic and acidic residues" evidence="7">
    <location>
        <begin position="458"/>
        <end position="469"/>
    </location>
</feature>
<evidence type="ECO:0000259" key="12">
    <source>
        <dbReference type="Pfam" id="PF25967"/>
    </source>
</evidence>
<comment type="similarity">
    <text evidence="2">Belongs to the membrane fusion protein (MFP) (TC 8.A.1) family.</text>
</comment>
<organism evidence="13 14">
    <name type="scientific">Rhizobium jaguaris</name>
    <dbReference type="NCBI Taxonomy" id="1312183"/>
    <lineage>
        <taxon>Bacteria</taxon>
        <taxon>Pseudomonadati</taxon>
        <taxon>Pseudomonadota</taxon>
        <taxon>Alphaproteobacteria</taxon>
        <taxon>Hyphomicrobiales</taxon>
        <taxon>Rhizobiaceae</taxon>
        <taxon>Rhizobium/Agrobacterium group</taxon>
        <taxon>Rhizobium</taxon>
    </lineage>
</organism>
<evidence type="ECO:0000256" key="7">
    <source>
        <dbReference type="SAM" id="MobiDB-lite"/>
    </source>
</evidence>
<keyword evidence="13" id="KW-0614">Plasmid</keyword>
<dbReference type="Gene3D" id="2.40.30.170">
    <property type="match status" value="1"/>
</dbReference>
<evidence type="ECO:0000256" key="3">
    <source>
        <dbReference type="ARBA" id="ARBA00022448"/>
    </source>
</evidence>
<dbReference type="SUPFAM" id="SSF111369">
    <property type="entry name" value="HlyD-like secretion proteins"/>
    <property type="match status" value="1"/>
</dbReference>
<dbReference type="InterPro" id="IPR006143">
    <property type="entry name" value="RND_pump_MFP"/>
</dbReference>
<dbReference type="EMBL" id="CP032695">
    <property type="protein sequence ID" value="AYG61695.1"/>
    <property type="molecule type" value="Genomic_DNA"/>
</dbReference>
<feature type="compositionally biased region" description="Basic residues" evidence="7">
    <location>
        <begin position="418"/>
        <end position="430"/>
    </location>
</feature>